<proteinExistence type="inferred from homology"/>
<evidence type="ECO:0000256" key="12">
    <source>
        <dbReference type="ARBA" id="ARBA00023136"/>
    </source>
</evidence>
<dbReference type="SUPFAM" id="SSF46626">
    <property type="entry name" value="Cytochrome c"/>
    <property type="match status" value="1"/>
</dbReference>
<evidence type="ECO:0000256" key="3">
    <source>
        <dbReference type="ARBA" id="ARBA00022448"/>
    </source>
</evidence>
<dbReference type="InterPro" id="IPR051829">
    <property type="entry name" value="Multiheme_Cytochr_ET"/>
</dbReference>
<keyword evidence="9" id="KW-0249">Electron transport</keyword>
<keyword evidence="17" id="KW-1185">Reference proteome</keyword>
<evidence type="ECO:0000259" key="15">
    <source>
        <dbReference type="PROSITE" id="PS51007"/>
    </source>
</evidence>
<evidence type="ECO:0000256" key="4">
    <source>
        <dbReference type="ARBA" id="ARBA00022475"/>
    </source>
</evidence>
<dbReference type="GO" id="GO:0019646">
    <property type="term" value="P:aerobic electron transport chain"/>
    <property type="evidence" value="ECO:0007669"/>
    <property type="project" value="InterPro"/>
</dbReference>
<dbReference type="InterPro" id="IPR002585">
    <property type="entry name" value="Cyt-d_ubiquinol_oxidase_su_1"/>
</dbReference>
<keyword evidence="7 13" id="KW-0479">Metal-binding</keyword>
<dbReference type="GO" id="GO:0020037">
    <property type="term" value="F:heme binding"/>
    <property type="evidence" value="ECO:0007669"/>
    <property type="project" value="InterPro"/>
</dbReference>
<reference evidence="16 17" key="1">
    <citation type="submission" date="2017-02" db="EMBL/GenBank/DDBJ databases">
        <authorList>
            <person name="Peterson S.W."/>
        </authorList>
    </citation>
    <scope>NUCLEOTIDE SEQUENCE [LARGE SCALE GENOMIC DNA]</scope>
    <source>
        <strain evidence="16 17">DSM 16080</strain>
    </source>
</reference>
<feature type="transmembrane region" description="Helical" evidence="14">
    <location>
        <begin position="177"/>
        <end position="200"/>
    </location>
</feature>
<comment type="subcellular location">
    <subcellularLocation>
        <location evidence="1">Cell membrane</location>
        <topology evidence="1">Multi-pass membrane protein</topology>
    </subcellularLocation>
</comment>
<dbReference type="GO" id="GO:0009055">
    <property type="term" value="F:electron transfer activity"/>
    <property type="evidence" value="ECO:0007669"/>
    <property type="project" value="InterPro"/>
</dbReference>
<evidence type="ECO:0000256" key="13">
    <source>
        <dbReference type="PROSITE-ProRule" id="PRU00433"/>
    </source>
</evidence>
<dbReference type="InterPro" id="IPR009056">
    <property type="entry name" value="Cyt_c-like_dom"/>
</dbReference>
<keyword evidence="10 14" id="KW-1133">Transmembrane helix</keyword>
<feature type="domain" description="Cytochrome c" evidence="15">
    <location>
        <begin position="591"/>
        <end position="709"/>
    </location>
</feature>
<feature type="transmembrane region" description="Helical" evidence="14">
    <location>
        <begin position="133"/>
        <end position="157"/>
    </location>
</feature>
<dbReference type="InterPro" id="IPR036280">
    <property type="entry name" value="Multihaem_cyt_sf"/>
</dbReference>
<keyword evidence="12 14" id="KW-0472">Membrane</keyword>
<sequence>MEYPIWQLTTLGGGFWVALIATVHVFVAQFAVGGGLFLVLTEQYAYKHNSPEILNYVKKHSKFFLLLTMVFGGVTGVGIWFTIALLSPQATITLIHHFVFGWASEWVCFLGEIVALLVYYYGWKRLSRSQHIAVGWLYFIFAWLSLFLVNGIIGFMLTPGDWIQTERFWDGFFNPSFWPSLFFRSFLAFMLAGLFGFLTATRVRDEAARTRLVRVCALWTIAPFVLFLASGWWYLVAMPEPQQSMILAKSHRVSEFFQYFWIFAPLVVVGGLVMAVRMPRSISFPVAFVILALGLGLSGSFEFIREAGRKPYLIYHEIYSNSILSAEAAEINETGALARAKWAPADLDPEKDPVKAGEFLFQLQCASCHSIGGPMNDILPRTEKFTHIGMDALLNGMGKVNKYMPPFLGTLDERHALAAYIVEELHGKADTGEKIFEPVDLPFEVPPFDQNAPEDGGDEYVLLAWNNLGMHCISDSDSNWVLLPPANDLFAQLVQRGDPPMLVTDNVRLSYKVEPGFENPSAHSEFWDFAHILFGLPEPLPKNIGLAGKGVEGEMDLEDHAGWFEAKLIPVVPYPDSGGYQPYPLFTIQAHDAESGELLAETKVVAPTSTEMGCKNCHGGPWKVDDFAGISAETGRDVLTVHDRMNGTSLAQSAEDGKPVLCQSCHPDPVLGAEGNPELLNLPAALHGLHAQYLTDRGSEACAYCHPNRPDGPTQCLRGRHADFAECADCHGTLEDHAISLLKAEKDKKGAAVLLSQLESRMVDSAEQVQPRIPWLNEPDCLNCHVGFENPGLNAFNVWTEGGDKLFRNRHDDMGIIACAGCHNSPHATYPARNIYGADRDNIPPLQFQGVAGTMGTEGGCVCHTVTMDYSAHHENQLP</sequence>
<comment type="similarity">
    <text evidence="2">Belongs to the cytochrome ubiquinol oxidase subunit 1 family.</text>
</comment>
<dbReference type="Pfam" id="PF01654">
    <property type="entry name" value="Cyt_bd_oxida_I"/>
    <property type="match status" value="1"/>
</dbReference>
<evidence type="ECO:0000256" key="6">
    <source>
        <dbReference type="ARBA" id="ARBA00022692"/>
    </source>
</evidence>
<keyword evidence="8" id="KW-0732">Signal</keyword>
<keyword evidence="4" id="KW-1003">Cell membrane</keyword>
<dbReference type="GO" id="GO:0046872">
    <property type="term" value="F:metal ion binding"/>
    <property type="evidence" value="ECO:0007669"/>
    <property type="project" value="UniProtKB-KW"/>
</dbReference>
<evidence type="ECO:0000256" key="10">
    <source>
        <dbReference type="ARBA" id="ARBA00022989"/>
    </source>
</evidence>
<feature type="domain" description="Cytochrome c" evidence="15">
    <location>
        <begin position="352"/>
        <end position="568"/>
    </location>
</feature>
<evidence type="ECO:0000256" key="9">
    <source>
        <dbReference type="ARBA" id="ARBA00022982"/>
    </source>
</evidence>
<dbReference type="Gene3D" id="1.10.760.10">
    <property type="entry name" value="Cytochrome c-like domain"/>
    <property type="match status" value="1"/>
</dbReference>
<dbReference type="Gene3D" id="3.90.10.10">
    <property type="entry name" value="Cytochrome C3"/>
    <property type="match status" value="1"/>
</dbReference>
<keyword evidence="11 13" id="KW-0408">Iron</keyword>
<dbReference type="SUPFAM" id="SSF48695">
    <property type="entry name" value="Multiheme cytochromes"/>
    <property type="match status" value="1"/>
</dbReference>
<feature type="transmembrane region" description="Helical" evidence="14">
    <location>
        <begin position="15"/>
        <end position="40"/>
    </location>
</feature>
<organism evidence="16 17">
    <name type="scientific">Paucidesulfovibrio gracilis DSM 16080</name>
    <dbReference type="NCBI Taxonomy" id="1121449"/>
    <lineage>
        <taxon>Bacteria</taxon>
        <taxon>Pseudomonadati</taxon>
        <taxon>Thermodesulfobacteriota</taxon>
        <taxon>Desulfovibrionia</taxon>
        <taxon>Desulfovibrionales</taxon>
        <taxon>Desulfovibrionaceae</taxon>
        <taxon>Paucidesulfovibrio</taxon>
    </lineage>
</organism>
<dbReference type="RefSeq" id="WP_078717914.1">
    <property type="nucleotide sequence ID" value="NZ_FUYC01000015.1"/>
</dbReference>
<dbReference type="GO" id="GO:0005886">
    <property type="term" value="C:plasma membrane"/>
    <property type="evidence" value="ECO:0007669"/>
    <property type="project" value="UniProtKB-SubCell"/>
</dbReference>
<feature type="transmembrane region" description="Helical" evidence="14">
    <location>
        <begin position="63"/>
        <end position="86"/>
    </location>
</feature>
<dbReference type="AlphaFoldDB" id="A0A1T4XRL0"/>
<gene>
    <name evidence="16" type="ORF">SAMN02745704_02368</name>
</gene>
<evidence type="ECO:0000256" key="14">
    <source>
        <dbReference type="SAM" id="Phobius"/>
    </source>
</evidence>
<evidence type="ECO:0000256" key="7">
    <source>
        <dbReference type="ARBA" id="ARBA00022723"/>
    </source>
</evidence>
<dbReference type="PROSITE" id="PS51007">
    <property type="entry name" value="CYTC"/>
    <property type="match status" value="2"/>
</dbReference>
<evidence type="ECO:0000256" key="1">
    <source>
        <dbReference type="ARBA" id="ARBA00004651"/>
    </source>
</evidence>
<dbReference type="PANTHER" id="PTHR35038">
    <property type="entry name" value="DISSIMILATORY SULFITE REDUCTASE SIRA"/>
    <property type="match status" value="1"/>
</dbReference>
<keyword evidence="5 13" id="KW-0349">Heme</keyword>
<feature type="transmembrane region" description="Helical" evidence="14">
    <location>
        <begin position="98"/>
        <end position="121"/>
    </location>
</feature>
<dbReference type="InterPro" id="IPR036909">
    <property type="entry name" value="Cyt_c-like_dom_sf"/>
</dbReference>
<feature type="transmembrane region" description="Helical" evidence="14">
    <location>
        <begin position="282"/>
        <end position="301"/>
    </location>
</feature>
<protein>
    <submittedName>
        <fullName evidence="16">Cytochrome bd-I ubiquinol oxidase subunit 1 apoprotein</fullName>
    </submittedName>
</protein>
<feature type="transmembrane region" description="Helical" evidence="14">
    <location>
        <begin position="256"/>
        <end position="275"/>
    </location>
</feature>
<dbReference type="STRING" id="1121449.SAMN02745704_02368"/>
<accession>A0A1T4XRL0</accession>
<feature type="transmembrane region" description="Helical" evidence="14">
    <location>
        <begin position="212"/>
        <end position="236"/>
    </location>
</feature>
<evidence type="ECO:0000256" key="8">
    <source>
        <dbReference type="ARBA" id="ARBA00022729"/>
    </source>
</evidence>
<keyword evidence="3" id="KW-0813">Transport</keyword>
<keyword evidence="6 14" id="KW-0812">Transmembrane</keyword>
<evidence type="ECO:0000256" key="2">
    <source>
        <dbReference type="ARBA" id="ARBA00009819"/>
    </source>
</evidence>
<name>A0A1T4XRL0_9BACT</name>
<dbReference type="PANTHER" id="PTHR35038:SF8">
    <property type="entry name" value="C-TYPE POLYHEME CYTOCHROME OMCC"/>
    <property type="match status" value="1"/>
</dbReference>
<dbReference type="EMBL" id="FUYC01000015">
    <property type="protein sequence ID" value="SKA91768.1"/>
    <property type="molecule type" value="Genomic_DNA"/>
</dbReference>
<dbReference type="OrthoDB" id="9795893at2"/>
<dbReference type="GO" id="GO:0070069">
    <property type="term" value="C:cytochrome complex"/>
    <property type="evidence" value="ECO:0007669"/>
    <property type="project" value="InterPro"/>
</dbReference>
<evidence type="ECO:0000313" key="16">
    <source>
        <dbReference type="EMBL" id="SKA91768.1"/>
    </source>
</evidence>
<dbReference type="Proteomes" id="UP000190027">
    <property type="component" value="Unassembled WGS sequence"/>
</dbReference>
<evidence type="ECO:0000313" key="17">
    <source>
        <dbReference type="Proteomes" id="UP000190027"/>
    </source>
</evidence>
<evidence type="ECO:0000256" key="11">
    <source>
        <dbReference type="ARBA" id="ARBA00023004"/>
    </source>
</evidence>
<evidence type="ECO:0000256" key="5">
    <source>
        <dbReference type="ARBA" id="ARBA00022617"/>
    </source>
</evidence>